<dbReference type="InterPro" id="IPR010727">
    <property type="entry name" value="DUF1302"/>
</dbReference>
<dbReference type="EMBL" id="VMNI01000013">
    <property type="protein sequence ID" value="TVO75392.1"/>
    <property type="molecule type" value="Genomic_DNA"/>
</dbReference>
<feature type="chain" id="PRO_5021994302" evidence="1">
    <location>
        <begin position="39"/>
        <end position="577"/>
    </location>
</feature>
<dbReference type="Pfam" id="PF06980">
    <property type="entry name" value="DUF1302"/>
    <property type="match status" value="1"/>
</dbReference>
<gene>
    <name evidence="2" type="ORF">FHP89_13650</name>
</gene>
<evidence type="ECO:0000313" key="3">
    <source>
        <dbReference type="Proteomes" id="UP000318349"/>
    </source>
</evidence>
<organism evidence="2 3">
    <name type="scientific">Denitromonas halophila</name>
    <dbReference type="NCBI Taxonomy" id="1629404"/>
    <lineage>
        <taxon>Bacteria</taxon>
        <taxon>Pseudomonadati</taxon>
        <taxon>Pseudomonadota</taxon>
        <taxon>Betaproteobacteria</taxon>
        <taxon>Rhodocyclales</taxon>
        <taxon>Zoogloeaceae</taxon>
        <taxon>Denitromonas</taxon>
    </lineage>
</organism>
<evidence type="ECO:0000313" key="2">
    <source>
        <dbReference type="EMBL" id="TVO75392.1"/>
    </source>
</evidence>
<evidence type="ECO:0000256" key="1">
    <source>
        <dbReference type="SAM" id="SignalP"/>
    </source>
</evidence>
<dbReference type="Proteomes" id="UP000318349">
    <property type="component" value="Unassembled WGS sequence"/>
</dbReference>
<protein>
    <submittedName>
        <fullName evidence="2">DUF1302 domain-containing protein</fullName>
    </submittedName>
</protein>
<feature type="signal peptide" evidence="1">
    <location>
        <begin position="1"/>
        <end position="38"/>
    </location>
</feature>
<name>A0A557REB0_9RHOO</name>
<reference evidence="2 3" key="1">
    <citation type="submission" date="2019-07" db="EMBL/GenBank/DDBJ databases">
        <title>The pathways for chlorine oxyanion respiration interact through the shared metabolite chlorate.</title>
        <authorList>
            <person name="Barnum T.P."/>
            <person name="Cheng Y."/>
            <person name="Hill K.A."/>
            <person name="Lucas L.N."/>
            <person name="Carlson H.K."/>
            <person name="Coates J.D."/>
        </authorList>
    </citation>
    <scope>NUCLEOTIDE SEQUENCE [LARGE SCALE GENOMIC DNA]</scope>
    <source>
        <strain evidence="2 3">SFB-1</strain>
    </source>
</reference>
<proteinExistence type="predicted"/>
<sequence length="577" mass="63075">MKETIMRRSSVLHCRRGRYLAMIAAPVSAMCVSATASAFTFDTSPEWRVNLDNSVQYTLGARMQSRDNRLGNHPFYAQGNYKFDNGDVVTNRIQDLVEFQAVYRDRMGFRVSGSLWNDFAYDDRVETNPNPAFSTFLSYPSGRYSSDTKKYHLQGGELLDAFVFNNTEIGGKPVYLKAGRLTQFWGNALFFGFSSISYSQSPVDYIKGFSQPGSEVKELFLPRAQILGTVELTPELSISGQYFFEWRPNRYPEGGTYLGPFDILYRGPTSGGALAGSLGGPVSAGNEDKPSDNNQNFGVKVTWSPEWAGGDLGFYYRQLDEVHPWALADISATGGGRLHLSYAQKVKLFGLSYERSFGLLSTGFEASYRQDTALNSALTNGIPGVPTTEGATGDVVNVIANAFVQLGSTPFYDSGVLLAELSYTHLVKVTGNESMYNGVGHSACRDSVNSALSGDKWDGCATNNAVGFAMLFEPQWLQVFPSVDISMPVSYTRGVKGNPAYAAGSFYAEGAEIYSVGVKATYKSKHSIALQYNGYHWRTGDVVDIPGLGRSYAGYGGNGAVALNDKGWLQLTIKSSF</sequence>
<keyword evidence="1" id="KW-0732">Signal</keyword>
<dbReference type="AlphaFoldDB" id="A0A557REB0"/>
<accession>A0A557REB0</accession>
<comment type="caution">
    <text evidence="2">The sequence shown here is derived from an EMBL/GenBank/DDBJ whole genome shotgun (WGS) entry which is preliminary data.</text>
</comment>